<dbReference type="CDD" id="cd07721">
    <property type="entry name" value="yflN-like_MBL-fold"/>
    <property type="match status" value="1"/>
</dbReference>
<name>A0A239AIC0_9BACT</name>
<dbReference type="EMBL" id="FZNS01000012">
    <property type="protein sequence ID" value="SNR94784.1"/>
    <property type="molecule type" value="Genomic_DNA"/>
</dbReference>
<dbReference type="SUPFAM" id="SSF56281">
    <property type="entry name" value="Metallo-hydrolase/oxidoreductase"/>
    <property type="match status" value="1"/>
</dbReference>
<dbReference type="InterPro" id="IPR050855">
    <property type="entry name" value="NDM-1-like"/>
</dbReference>
<keyword evidence="3" id="KW-1185">Reference proteome</keyword>
<gene>
    <name evidence="2" type="ORF">SAMN06269173_11276</name>
</gene>
<organism evidence="2 3">
    <name type="scientific">Hymenobacter mucosus</name>
    <dbReference type="NCBI Taxonomy" id="1411120"/>
    <lineage>
        <taxon>Bacteria</taxon>
        <taxon>Pseudomonadati</taxon>
        <taxon>Bacteroidota</taxon>
        <taxon>Cytophagia</taxon>
        <taxon>Cytophagales</taxon>
        <taxon>Hymenobacteraceae</taxon>
        <taxon>Hymenobacter</taxon>
    </lineage>
</organism>
<evidence type="ECO:0000313" key="3">
    <source>
        <dbReference type="Proteomes" id="UP000198310"/>
    </source>
</evidence>
<evidence type="ECO:0000259" key="1">
    <source>
        <dbReference type="SMART" id="SM00849"/>
    </source>
</evidence>
<dbReference type="Pfam" id="PF00753">
    <property type="entry name" value="Lactamase_B"/>
    <property type="match status" value="1"/>
</dbReference>
<dbReference type="PANTHER" id="PTHR42951">
    <property type="entry name" value="METALLO-BETA-LACTAMASE DOMAIN-CONTAINING"/>
    <property type="match status" value="1"/>
</dbReference>
<dbReference type="SMART" id="SM00849">
    <property type="entry name" value="Lactamase_B"/>
    <property type="match status" value="1"/>
</dbReference>
<dbReference type="InterPro" id="IPR036866">
    <property type="entry name" value="RibonucZ/Hydroxyglut_hydro"/>
</dbReference>
<sequence>MKQITKRLYQLSLGAVNAFLLEDDGVTLVDTGLPSSTDKIFAALRAAGKNPADIKRIILTHLHADHSGSAAEIQRQTNARVYAHHTDAPLLEQGISSRPLTLTPGLVNKLIYHFIIKGPITSVAPVAVDETLSDGDVLPLLGGVQVVHTPGHSAGHVALLLRNEGVLIAADLCSHAVGLAYSTLYEDRELGRQSILKSSALSFDTAVFGHGRPLQGRANEQLRAKFA</sequence>
<reference evidence="3" key="1">
    <citation type="submission" date="2017-06" db="EMBL/GenBank/DDBJ databases">
        <authorList>
            <person name="Varghese N."/>
            <person name="Submissions S."/>
        </authorList>
    </citation>
    <scope>NUCLEOTIDE SEQUENCE [LARGE SCALE GENOMIC DNA]</scope>
    <source>
        <strain evidence="3">DSM 28041</strain>
    </source>
</reference>
<dbReference type="Proteomes" id="UP000198310">
    <property type="component" value="Unassembled WGS sequence"/>
</dbReference>
<dbReference type="Gene3D" id="3.60.15.10">
    <property type="entry name" value="Ribonuclease Z/Hydroxyacylglutathione hydrolase-like"/>
    <property type="match status" value="1"/>
</dbReference>
<dbReference type="RefSeq" id="WP_089334021.1">
    <property type="nucleotide sequence ID" value="NZ_FZNS01000012.1"/>
</dbReference>
<dbReference type="AlphaFoldDB" id="A0A239AIC0"/>
<feature type="domain" description="Metallo-beta-lactamase" evidence="1">
    <location>
        <begin position="15"/>
        <end position="210"/>
    </location>
</feature>
<evidence type="ECO:0000313" key="2">
    <source>
        <dbReference type="EMBL" id="SNR94784.1"/>
    </source>
</evidence>
<accession>A0A239AIC0</accession>
<dbReference type="PANTHER" id="PTHR42951:SF17">
    <property type="entry name" value="METALLO-BETA-LACTAMASE DOMAIN-CONTAINING PROTEIN"/>
    <property type="match status" value="1"/>
</dbReference>
<dbReference type="InterPro" id="IPR001279">
    <property type="entry name" value="Metallo-B-lactamas"/>
</dbReference>
<protein>
    <submittedName>
        <fullName evidence="2">Glyoxylase, beta-lactamase superfamily II</fullName>
    </submittedName>
</protein>
<proteinExistence type="predicted"/>